<protein>
    <recommendedName>
        <fullName evidence="4">Nucleoporin POM34</fullName>
    </recommendedName>
</protein>
<keyword evidence="3" id="KW-1185">Reference proteome</keyword>
<feature type="region of interest" description="Disordered" evidence="1">
    <location>
        <begin position="30"/>
        <end position="77"/>
    </location>
</feature>
<comment type="caution">
    <text evidence="2">The sequence shown here is derived from an EMBL/GenBank/DDBJ whole genome shotgun (WGS) entry which is preliminary data.</text>
</comment>
<reference evidence="2 3" key="1">
    <citation type="journal article" date="2011" name="J. Gen. Appl. Microbiol.">
        <title>Draft genome sequencing of the enigmatic yeast Saitoella complicata.</title>
        <authorList>
            <person name="Nishida H."/>
            <person name="Hamamoto M."/>
            <person name="Sugiyama J."/>
        </authorList>
    </citation>
    <scope>NUCLEOTIDE SEQUENCE [LARGE SCALE GENOMIC DNA]</scope>
    <source>
        <strain evidence="2 3">NRRL Y-17804</strain>
    </source>
</reference>
<accession>A0A0E9NII5</accession>
<name>A0A0E9NII5_SAICN</name>
<dbReference type="InterPro" id="IPR012578">
    <property type="entry name" value="Nucl_pore_cmplx"/>
</dbReference>
<feature type="region of interest" description="Disordered" evidence="1">
    <location>
        <begin position="1"/>
        <end position="20"/>
    </location>
</feature>
<dbReference type="STRING" id="698492.A0A0E9NII5"/>
<feature type="region of interest" description="Disordered" evidence="1">
    <location>
        <begin position="201"/>
        <end position="245"/>
    </location>
</feature>
<dbReference type="GO" id="GO:0070762">
    <property type="term" value="C:nuclear pore transmembrane ring"/>
    <property type="evidence" value="ECO:0007669"/>
    <property type="project" value="TreeGrafter"/>
</dbReference>
<dbReference type="GO" id="GO:0030474">
    <property type="term" value="P:spindle pole body duplication"/>
    <property type="evidence" value="ECO:0007669"/>
    <property type="project" value="TreeGrafter"/>
</dbReference>
<reference evidence="2 3" key="2">
    <citation type="journal article" date="2014" name="J. Gen. Appl. Microbiol.">
        <title>The early diverging ascomycetous budding yeast Saitoella complicata has three histone deacetylases belonging to the Clr6, Hos2, and Rpd3 lineages.</title>
        <authorList>
            <person name="Nishida H."/>
            <person name="Matsumoto T."/>
            <person name="Kondo S."/>
            <person name="Hamamoto M."/>
            <person name="Yoshikawa H."/>
        </authorList>
    </citation>
    <scope>NUCLEOTIDE SEQUENCE [LARGE SCALE GENOMIC DNA]</scope>
    <source>
        <strain evidence="2 3">NRRL Y-17804</strain>
    </source>
</reference>
<feature type="compositionally biased region" description="Polar residues" evidence="1">
    <location>
        <begin position="30"/>
        <end position="52"/>
    </location>
</feature>
<dbReference type="Proteomes" id="UP000033140">
    <property type="component" value="Unassembled WGS sequence"/>
</dbReference>
<evidence type="ECO:0000313" key="3">
    <source>
        <dbReference type="Proteomes" id="UP000033140"/>
    </source>
</evidence>
<evidence type="ECO:0000313" key="2">
    <source>
        <dbReference type="EMBL" id="GAO49225.1"/>
    </source>
</evidence>
<sequence>MSVYSTPQRPQQPFSQSPFASSLYKAASESTLSNATPASPRLSSFSTPQSKLMTPVASPASFHTPTSPPHQTPTGAWKHPALETLAADRSICVAGPERTKRIIWNALAMLVFRWISNAIAESESLAAYFPSSSSIPTYSTGAYYAIQCLFVYNIVQTVAMFLFPSEPSSTAALTPDQRKLLGLEGNVHFNSATGAQVVTPPRYQRQTPQSQRLRTLSTSQKASPSGSPQAKHSPSQPSPLRESYSSAATASVFGSSIGASRILHSSTSAYNSVRSPASVTRNLERLFKEEKTKA</sequence>
<dbReference type="OMA" id="NILEAFW"/>
<reference evidence="2 3" key="3">
    <citation type="journal article" date="2015" name="Genome Announc.">
        <title>Draft Genome Sequence of the Archiascomycetous Yeast Saitoella complicata.</title>
        <authorList>
            <person name="Yamauchi K."/>
            <person name="Kondo S."/>
            <person name="Hamamoto M."/>
            <person name="Takahashi Y."/>
            <person name="Ogura Y."/>
            <person name="Hayashi T."/>
            <person name="Nishida H."/>
        </authorList>
    </citation>
    <scope>NUCLEOTIDE SEQUENCE [LARGE SCALE GENOMIC DNA]</scope>
    <source>
        <strain evidence="2 3">NRRL Y-17804</strain>
    </source>
</reference>
<dbReference type="PANTHER" id="PTHR28003:SF1">
    <property type="entry name" value="NUCLEOPORIN POM34"/>
    <property type="match status" value="1"/>
</dbReference>
<dbReference type="PANTHER" id="PTHR28003">
    <property type="entry name" value="NUCLEOPORIN POM34"/>
    <property type="match status" value="1"/>
</dbReference>
<evidence type="ECO:0000256" key="1">
    <source>
        <dbReference type="SAM" id="MobiDB-lite"/>
    </source>
</evidence>
<organism evidence="2 3">
    <name type="scientific">Saitoella complicata (strain BCRC 22490 / CBS 7301 / JCM 7358 / NBRC 10748 / NRRL Y-17804)</name>
    <dbReference type="NCBI Taxonomy" id="698492"/>
    <lineage>
        <taxon>Eukaryota</taxon>
        <taxon>Fungi</taxon>
        <taxon>Dikarya</taxon>
        <taxon>Ascomycota</taxon>
        <taxon>Taphrinomycotina</taxon>
        <taxon>Taphrinomycotina incertae sedis</taxon>
        <taxon>Saitoella</taxon>
    </lineage>
</organism>
<feature type="compositionally biased region" description="Low complexity" evidence="1">
    <location>
        <begin position="7"/>
        <end position="20"/>
    </location>
</feature>
<feature type="compositionally biased region" description="Polar residues" evidence="1">
    <location>
        <begin position="204"/>
        <end position="235"/>
    </location>
</feature>
<dbReference type="GO" id="GO:0005640">
    <property type="term" value="C:nuclear outer membrane"/>
    <property type="evidence" value="ECO:0007669"/>
    <property type="project" value="TreeGrafter"/>
</dbReference>
<dbReference type="RefSeq" id="XP_019025305.1">
    <property type="nucleotide sequence ID" value="XM_019167486.1"/>
</dbReference>
<dbReference type="AlphaFoldDB" id="A0A0E9NII5"/>
<dbReference type="Pfam" id="PF08058">
    <property type="entry name" value="NPCC"/>
    <property type="match status" value="1"/>
</dbReference>
<dbReference type="OrthoDB" id="429932at2759"/>
<gene>
    <name evidence="2" type="ORF">G7K_3381-t1</name>
</gene>
<evidence type="ECO:0008006" key="4">
    <source>
        <dbReference type="Google" id="ProtNLM"/>
    </source>
</evidence>
<proteinExistence type="predicted"/>
<dbReference type="EMBL" id="BACD03000021">
    <property type="protein sequence ID" value="GAO49225.1"/>
    <property type="molecule type" value="Genomic_DNA"/>
</dbReference>
<dbReference type="GO" id="GO:0006606">
    <property type="term" value="P:protein import into nucleus"/>
    <property type="evidence" value="ECO:0007669"/>
    <property type="project" value="TreeGrafter"/>
</dbReference>